<dbReference type="OrthoDB" id="9816040at2"/>
<dbReference type="RefSeq" id="WP_110372913.1">
    <property type="nucleotide sequence ID" value="NZ_JAHBRY010000001.1"/>
</dbReference>
<dbReference type="AlphaFoldDB" id="A0A2V3UHW9"/>
<dbReference type="CDD" id="cd03671">
    <property type="entry name" value="NUDIX_Ap4A_hydrolase_plant_like"/>
    <property type="match status" value="1"/>
</dbReference>
<dbReference type="HAMAP" id="MF_00298">
    <property type="entry name" value="Nudix_RppH"/>
    <property type="match status" value="1"/>
</dbReference>
<protein>
    <recommendedName>
        <fullName evidence="3">RNA pyrophosphohydrolase</fullName>
        <ecNumber evidence="3">3.6.1.-</ecNumber>
    </recommendedName>
    <alternativeName>
        <fullName evidence="3">(Di)nucleoside polyphosphate hydrolase</fullName>
    </alternativeName>
</protein>
<comment type="function">
    <text evidence="3">Accelerates the degradation of transcripts by removing pyrophosphate from the 5'-end of triphosphorylated RNA, leading to a more labile monophosphorylated state that can stimulate subsequent ribonuclease cleavage.</text>
</comment>
<name>A0A2V3UHW9_9HYPH</name>
<dbReference type="PANTHER" id="PTHR11839:SF22">
    <property type="entry name" value="NUDIX HYDROLASE 26, CHLOROPLASTIC"/>
    <property type="match status" value="1"/>
</dbReference>
<dbReference type="InterPro" id="IPR020084">
    <property type="entry name" value="NUDIX_hydrolase_CS"/>
</dbReference>
<dbReference type="PROSITE" id="PS00893">
    <property type="entry name" value="NUDIX_BOX"/>
    <property type="match status" value="1"/>
</dbReference>
<feature type="short sequence motif" description="Nudix box" evidence="3">
    <location>
        <begin position="63"/>
        <end position="84"/>
    </location>
</feature>
<comment type="caution">
    <text evidence="5">The sequence shown here is derived from an EMBL/GenBank/DDBJ whole genome shotgun (WGS) entry which is preliminary data.</text>
</comment>
<dbReference type="InterPro" id="IPR015797">
    <property type="entry name" value="NUDIX_hydrolase-like_dom_sf"/>
</dbReference>
<evidence type="ECO:0000256" key="3">
    <source>
        <dbReference type="HAMAP-Rule" id="MF_00298"/>
    </source>
</evidence>
<comment type="similarity">
    <text evidence="3">Belongs to the Nudix hydrolase family. RppH subfamily.</text>
</comment>
<feature type="domain" description="Nudix hydrolase" evidence="4">
    <location>
        <begin position="22"/>
        <end position="176"/>
    </location>
</feature>
<dbReference type="Gene3D" id="3.90.79.10">
    <property type="entry name" value="Nucleoside Triphosphate Pyrophosphohydrolase"/>
    <property type="match status" value="1"/>
</dbReference>
<dbReference type="SUPFAM" id="SSF55811">
    <property type="entry name" value="Nudix"/>
    <property type="match status" value="1"/>
</dbReference>
<proteinExistence type="inferred from homology"/>
<reference evidence="5 6" key="1">
    <citation type="submission" date="2018-05" db="EMBL/GenBank/DDBJ databases">
        <title>Genomic Encyclopedia of Type Strains, Phase IV (KMG-IV): sequencing the most valuable type-strain genomes for metagenomic binning, comparative biology and taxonomic classification.</title>
        <authorList>
            <person name="Goeker M."/>
        </authorList>
    </citation>
    <scope>NUCLEOTIDE SEQUENCE [LARGE SCALE GENOMIC DNA]</scope>
    <source>
        <strain evidence="5 6">DSM 6462</strain>
    </source>
</reference>
<dbReference type="EC" id="3.6.1.-" evidence="3"/>
<dbReference type="PANTHER" id="PTHR11839">
    <property type="entry name" value="UDP/ADP-SUGAR PYROPHOSPHATASE"/>
    <property type="match status" value="1"/>
</dbReference>
<gene>
    <name evidence="3" type="primary">rppH</name>
    <name evidence="3" type="synonym">nudH</name>
    <name evidence="5" type="ORF">C7450_101651</name>
</gene>
<evidence type="ECO:0000256" key="2">
    <source>
        <dbReference type="ARBA" id="ARBA00022801"/>
    </source>
</evidence>
<dbReference type="EMBL" id="QJJK01000001">
    <property type="protein sequence ID" value="PXW64891.1"/>
    <property type="molecule type" value="Genomic_DNA"/>
</dbReference>
<evidence type="ECO:0000313" key="6">
    <source>
        <dbReference type="Proteomes" id="UP000248021"/>
    </source>
</evidence>
<evidence type="ECO:0000313" key="5">
    <source>
        <dbReference type="EMBL" id="PXW64891.1"/>
    </source>
</evidence>
<dbReference type="InterPro" id="IPR000086">
    <property type="entry name" value="NUDIX_hydrolase_dom"/>
</dbReference>
<comment type="cofactor">
    <cofactor evidence="1">
        <name>Mg(2+)</name>
        <dbReference type="ChEBI" id="CHEBI:18420"/>
    </cofactor>
</comment>
<evidence type="ECO:0000256" key="1">
    <source>
        <dbReference type="ARBA" id="ARBA00001946"/>
    </source>
</evidence>
<dbReference type="PROSITE" id="PS51462">
    <property type="entry name" value="NUDIX"/>
    <property type="match status" value="1"/>
</dbReference>
<dbReference type="InterPro" id="IPR022927">
    <property type="entry name" value="RppH"/>
</dbReference>
<organism evidence="5 6">
    <name type="scientific">Chelatococcus asaccharovorans</name>
    <dbReference type="NCBI Taxonomy" id="28210"/>
    <lineage>
        <taxon>Bacteria</taxon>
        <taxon>Pseudomonadati</taxon>
        <taxon>Pseudomonadota</taxon>
        <taxon>Alphaproteobacteria</taxon>
        <taxon>Hyphomicrobiales</taxon>
        <taxon>Chelatococcaceae</taxon>
        <taxon>Chelatococcus</taxon>
    </lineage>
</organism>
<dbReference type="GO" id="GO:0019693">
    <property type="term" value="P:ribose phosphate metabolic process"/>
    <property type="evidence" value="ECO:0007669"/>
    <property type="project" value="TreeGrafter"/>
</dbReference>
<dbReference type="GO" id="GO:0006753">
    <property type="term" value="P:nucleoside phosphate metabolic process"/>
    <property type="evidence" value="ECO:0007669"/>
    <property type="project" value="TreeGrafter"/>
</dbReference>
<keyword evidence="6" id="KW-1185">Reference proteome</keyword>
<accession>A0A2V3UHW9</accession>
<dbReference type="NCBIfam" id="NF001938">
    <property type="entry name" value="PRK00714.1-5"/>
    <property type="match status" value="1"/>
</dbReference>
<dbReference type="GO" id="GO:0034432">
    <property type="term" value="F:bis(5'-adenosyl)-pentaphosphatase activity"/>
    <property type="evidence" value="ECO:0007669"/>
    <property type="project" value="TreeGrafter"/>
</dbReference>
<evidence type="ECO:0000259" key="4">
    <source>
        <dbReference type="PROSITE" id="PS51462"/>
    </source>
</evidence>
<keyword evidence="2 3" id="KW-0378">Hydrolase</keyword>
<comment type="cofactor">
    <cofactor evidence="3">
        <name>a divalent metal cation</name>
        <dbReference type="ChEBI" id="CHEBI:60240"/>
    </cofactor>
</comment>
<sequence>MAGNDAVEAGASLGREGQAELPYRPCVGVMLLNGRGEVFVGRRAAGNDPERVAAHFAWQMPQGGIDDGEDPLTAAHRELYEETNIRSSRLLAEAPEWFNYDLPSELIGKAWKGRYRGQTQKWFALGFTGDETEIDIHTPGGGAHRPEFEDWRWEPMAHLPELVVPFKRPVYEQVVAAFRHLAGS</sequence>
<dbReference type="Proteomes" id="UP000248021">
    <property type="component" value="Unassembled WGS sequence"/>
</dbReference>
<dbReference type="Pfam" id="PF00293">
    <property type="entry name" value="NUDIX"/>
    <property type="match status" value="1"/>
</dbReference>
<dbReference type="GO" id="GO:0008893">
    <property type="term" value="F:guanosine-3',5'-bis(diphosphate) 3'-diphosphatase activity"/>
    <property type="evidence" value="ECO:0007669"/>
    <property type="project" value="TreeGrafter"/>
</dbReference>